<feature type="compositionally biased region" description="Polar residues" evidence="1">
    <location>
        <begin position="618"/>
        <end position="628"/>
    </location>
</feature>
<feature type="compositionally biased region" description="Basic and acidic residues" evidence="1">
    <location>
        <begin position="388"/>
        <end position="410"/>
    </location>
</feature>
<feature type="compositionally biased region" description="Basic and acidic residues" evidence="1">
    <location>
        <begin position="128"/>
        <end position="141"/>
    </location>
</feature>
<feature type="compositionally biased region" description="Basic and acidic residues" evidence="1">
    <location>
        <begin position="231"/>
        <end position="253"/>
    </location>
</feature>
<evidence type="ECO:0000256" key="1">
    <source>
        <dbReference type="SAM" id="MobiDB-lite"/>
    </source>
</evidence>
<name>A0A2G8JWQ8_STIJA</name>
<feature type="region of interest" description="Disordered" evidence="1">
    <location>
        <begin position="76"/>
        <end position="262"/>
    </location>
</feature>
<feature type="region of interest" description="Disordered" evidence="1">
    <location>
        <begin position="388"/>
        <end position="424"/>
    </location>
</feature>
<evidence type="ECO:0000313" key="2">
    <source>
        <dbReference type="EMBL" id="PIK40173.1"/>
    </source>
</evidence>
<sequence length="628" mass="70246">MHFVQHMPYLNRFKLMKDEKQSLKVKPIVNPFYIEGIGRRTGAVLKTDVRKDSDGFEVFDDYFTDSEAENSELSFDVNKENISVQNRGRGGQRGRGKSRGNKRSSPLRSMNSFSPVLSPEGPPLYATKEPEKPQERIRNKDVDDDVEVDDVTDDVDDITDDVDTKDEEDIGSTVASAVGEDKPTTDEEREVEEDVETGTDQNEDGETEEGEMDDARRVQNSASEKEEMESEDHPTGEEDKPNTVVKKTIERNEVSASPMQTQIFPLTKKRLSFSCATEEEEDSSQSETLPQETNSVSKDKVNSIATRSLNALLCLMQPVELVGKSFPFDSQSCCQALHISTKVSRQPPRRLISSWSPREAKNHLSIKEAESLRLTRERTQRLTRDLKPVSEKVGRLDAKKTDLHEPEKEQATVQSSDPETLNVTTSQTKTNISTVVVDVHAPMDLQDGVEGGGVSSSATETIKDSDTMFEIVDDTDCVAEVDNVDNEKIANDSKAKERKRKSSGNRSDRSKTKRGKNQQTDVQEVPRRRSETRKSRGRKKSEPPPPPATDQEDETRQRTDGELQTQAEEEAKEILATDAAGKRRSRRILSQQSSIGDQHQEEDGEREVVVGNGGTHMAQETAQNEKSG</sequence>
<gene>
    <name evidence="2" type="ORF">BSL78_22982</name>
</gene>
<feature type="compositionally biased region" description="Acidic residues" evidence="1">
    <location>
        <begin position="187"/>
        <end position="212"/>
    </location>
</feature>
<keyword evidence="3" id="KW-1185">Reference proteome</keyword>
<dbReference type="Proteomes" id="UP000230750">
    <property type="component" value="Unassembled WGS sequence"/>
</dbReference>
<feature type="compositionally biased region" description="Basic residues" evidence="1">
    <location>
        <begin position="90"/>
        <end position="102"/>
    </location>
</feature>
<protein>
    <submittedName>
        <fullName evidence="2">Putative retinitis pigmentosa 1-like 1 protein isoform X2</fullName>
    </submittedName>
</protein>
<proteinExistence type="predicted"/>
<feature type="compositionally biased region" description="Acidic residues" evidence="1">
    <location>
        <begin position="142"/>
        <end position="170"/>
    </location>
</feature>
<feature type="region of interest" description="Disordered" evidence="1">
    <location>
        <begin position="275"/>
        <end position="299"/>
    </location>
</feature>
<feature type="compositionally biased region" description="Polar residues" evidence="1">
    <location>
        <begin position="106"/>
        <end position="115"/>
    </location>
</feature>
<feature type="region of interest" description="Disordered" evidence="1">
    <location>
        <begin position="488"/>
        <end position="628"/>
    </location>
</feature>
<dbReference type="AlphaFoldDB" id="A0A2G8JWQ8"/>
<dbReference type="OrthoDB" id="1939643at2759"/>
<feature type="compositionally biased region" description="Basic and acidic residues" evidence="1">
    <location>
        <begin position="524"/>
        <end position="534"/>
    </location>
</feature>
<dbReference type="EMBL" id="MRZV01001156">
    <property type="protein sequence ID" value="PIK40173.1"/>
    <property type="molecule type" value="Genomic_DNA"/>
</dbReference>
<accession>A0A2G8JWQ8</accession>
<feature type="compositionally biased region" description="Polar residues" evidence="1">
    <location>
        <begin position="411"/>
        <end position="424"/>
    </location>
</feature>
<comment type="caution">
    <text evidence="2">The sequence shown here is derived from an EMBL/GenBank/DDBJ whole genome shotgun (WGS) entry which is preliminary data.</text>
</comment>
<evidence type="ECO:0000313" key="3">
    <source>
        <dbReference type="Proteomes" id="UP000230750"/>
    </source>
</evidence>
<organism evidence="2 3">
    <name type="scientific">Stichopus japonicus</name>
    <name type="common">Sea cucumber</name>
    <dbReference type="NCBI Taxonomy" id="307972"/>
    <lineage>
        <taxon>Eukaryota</taxon>
        <taxon>Metazoa</taxon>
        <taxon>Echinodermata</taxon>
        <taxon>Eleutherozoa</taxon>
        <taxon>Echinozoa</taxon>
        <taxon>Holothuroidea</taxon>
        <taxon>Aspidochirotacea</taxon>
        <taxon>Aspidochirotida</taxon>
        <taxon>Stichopodidae</taxon>
        <taxon>Apostichopus</taxon>
    </lineage>
</organism>
<reference evidence="2 3" key="1">
    <citation type="journal article" date="2017" name="PLoS Biol.">
        <title>The sea cucumber genome provides insights into morphological evolution and visceral regeneration.</title>
        <authorList>
            <person name="Zhang X."/>
            <person name="Sun L."/>
            <person name="Yuan J."/>
            <person name="Sun Y."/>
            <person name="Gao Y."/>
            <person name="Zhang L."/>
            <person name="Li S."/>
            <person name="Dai H."/>
            <person name="Hamel J.F."/>
            <person name="Liu C."/>
            <person name="Yu Y."/>
            <person name="Liu S."/>
            <person name="Lin W."/>
            <person name="Guo K."/>
            <person name="Jin S."/>
            <person name="Xu P."/>
            <person name="Storey K.B."/>
            <person name="Huan P."/>
            <person name="Zhang T."/>
            <person name="Zhou Y."/>
            <person name="Zhang J."/>
            <person name="Lin C."/>
            <person name="Li X."/>
            <person name="Xing L."/>
            <person name="Huo D."/>
            <person name="Sun M."/>
            <person name="Wang L."/>
            <person name="Mercier A."/>
            <person name="Li F."/>
            <person name="Yang H."/>
            <person name="Xiang J."/>
        </authorList>
    </citation>
    <scope>NUCLEOTIDE SEQUENCE [LARGE SCALE GENOMIC DNA]</scope>
    <source>
        <strain evidence="2">Shaxun</strain>
        <tissue evidence="2">Muscle</tissue>
    </source>
</reference>